<keyword evidence="3" id="KW-0539">Nucleus</keyword>
<dbReference type="Pfam" id="PF15427">
    <property type="entry name" value="S100PBPR"/>
    <property type="match status" value="1"/>
</dbReference>
<dbReference type="InterPro" id="IPR026097">
    <property type="entry name" value="S100PBP"/>
</dbReference>
<dbReference type="Ensembl" id="ENSHHUT00000069499.1">
    <property type="protein sequence ID" value="ENSHHUP00000067235.1"/>
    <property type="gene ID" value="ENSHHUG00000039632.1"/>
</dbReference>
<dbReference type="GO" id="GO:0048306">
    <property type="term" value="F:calcium-dependent protein binding"/>
    <property type="evidence" value="ECO:0007669"/>
    <property type="project" value="InterPro"/>
</dbReference>
<accession>A0A4W5Q038</accession>
<reference evidence="4" key="3">
    <citation type="submission" date="2025-09" db="UniProtKB">
        <authorList>
            <consortium name="Ensembl"/>
        </authorList>
    </citation>
    <scope>IDENTIFICATION</scope>
</reference>
<evidence type="ECO:0000256" key="1">
    <source>
        <dbReference type="ARBA" id="ARBA00004123"/>
    </source>
</evidence>
<sequence>NVFRDTTSFGHLRPLSVYSRMITCENGRVSPKIVNNNAPARHKRRLDDSCLDDTYEATYKKPCSPKDISPDLACVVVSCNTLPDVATVSPATDLPQKIQYVQYVENTVKDKGTSEAVICVITYSISSDPRSCESGRKQNRFLECLNWVDVFSRPVVYDREEDWQREKWLYVDSVTRHIRENIGVITELLNLMNHVAEQGPGPNGRQWQHPSDLTRRNYKRRFGNDRTNYTLDEWHKNHKNHRRFAKVPQIFERSPVL</sequence>
<comment type="subcellular location">
    <subcellularLocation>
        <location evidence="1">Nucleus</location>
    </subcellularLocation>
</comment>
<dbReference type="GeneTree" id="ENSGT01140000282706"/>
<dbReference type="PANTHER" id="PTHR14455:SF0">
    <property type="entry name" value="S100P-BINDING PROTEIN"/>
    <property type="match status" value="1"/>
</dbReference>
<dbReference type="GO" id="GO:0005634">
    <property type="term" value="C:nucleus"/>
    <property type="evidence" value="ECO:0007669"/>
    <property type="project" value="UniProtKB-SubCell"/>
</dbReference>
<reference evidence="4" key="2">
    <citation type="submission" date="2025-08" db="UniProtKB">
        <authorList>
            <consortium name="Ensembl"/>
        </authorList>
    </citation>
    <scope>IDENTIFICATION</scope>
</reference>
<dbReference type="Proteomes" id="UP000314982">
    <property type="component" value="Unassembled WGS sequence"/>
</dbReference>
<reference evidence="5" key="1">
    <citation type="submission" date="2018-06" db="EMBL/GenBank/DDBJ databases">
        <title>Genome assembly of Danube salmon.</title>
        <authorList>
            <person name="Macqueen D.J."/>
            <person name="Gundappa M.K."/>
        </authorList>
    </citation>
    <scope>NUCLEOTIDE SEQUENCE [LARGE SCALE GENOMIC DNA]</scope>
</reference>
<evidence type="ECO:0000313" key="5">
    <source>
        <dbReference type="Proteomes" id="UP000314982"/>
    </source>
</evidence>
<protein>
    <recommendedName>
        <fullName evidence="2">S100P-binding protein</fullName>
    </recommendedName>
</protein>
<name>A0A4W5Q038_9TELE</name>
<dbReference type="AlphaFoldDB" id="A0A4W5Q038"/>
<evidence type="ECO:0000256" key="3">
    <source>
        <dbReference type="ARBA" id="ARBA00023242"/>
    </source>
</evidence>
<proteinExistence type="predicted"/>
<evidence type="ECO:0000313" key="4">
    <source>
        <dbReference type="Ensembl" id="ENSHHUP00000067235.1"/>
    </source>
</evidence>
<dbReference type="PANTHER" id="PTHR14455">
    <property type="entry name" value="ASKOPOS"/>
    <property type="match status" value="1"/>
</dbReference>
<organism evidence="4 5">
    <name type="scientific">Hucho hucho</name>
    <name type="common">huchen</name>
    <dbReference type="NCBI Taxonomy" id="62062"/>
    <lineage>
        <taxon>Eukaryota</taxon>
        <taxon>Metazoa</taxon>
        <taxon>Chordata</taxon>
        <taxon>Craniata</taxon>
        <taxon>Vertebrata</taxon>
        <taxon>Euteleostomi</taxon>
        <taxon>Actinopterygii</taxon>
        <taxon>Neopterygii</taxon>
        <taxon>Teleostei</taxon>
        <taxon>Protacanthopterygii</taxon>
        <taxon>Salmoniformes</taxon>
        <taxon>Salmonidae</taxon>
        <taxon>Salmoninae</taxon>
        <taxon>Hucho</taxon>
    </lineage>
</organism>
<evidence type="ECO:0000256" key="2">
    <source>
        <dbReference type="ARBA" id="ARBA00020595"/>
    </source>
</evidence>
<keyword evidence="5" id="KW-1185">Reference proteome</keyword>